<evidence type="ECO:0000313" key="2">
    <source>
        <dbReference type="EMBL" id="MFD3263196.1"/>
    </source>
</evidence>
<accession>A0ABW6CN85</accession>
<reference evidence="2 3" key="1">
    <citation type="submission" date="2022-09" db="EMBL/GenBank/DDBJ databases">
        <title>New species of Phenylobacterium.</title>
        <authorList>
            <person name="Mieszkin S."/>
        </authorList>
    </citation>
    <scope>NUCLEOTIDE SEQUENCE [LARGE SCALE GENOMIC DNA]</scope>
    <source>
        <strain evidence="2 3">HK31-G</strain>
    </source>
</reference>
<dbReference type="EMBL" id="JAOTJD010000005">
    <property type="protein sequence ID" value="MFD3263196.1"/>
    <property type="molecule type" value="Genomic_DNA"/>
</dbReference>
<comment type="caution">
    <text evidence="2">The sequence shown here is derived from an EMBL/GenBank/DDBJ whole genome shotgun (WGS) entry which is preliminary data.</text>
</comment>
<dbReference type="RefSeq" id="WP_377367942.1">
    <property type="nucleotide sequence ID" value="NZ_JAOTJD010000005.1"/>
</dbReference>
<dbReference type="Pfam" id="PF18823">
    <property type="entry name" value="InPase"/>
    <property type="match status" value="1"/>
</dbReference>
<evidence type="ECO:0000259" key="1">
    <source>
        <dbReference type="Pfam" id="PF18823"/>
    </source>
</evidence>
<keyword evidence="3" id="KW-1185">Reference proteome</keyword>
<organism evidence="2 3">
    <name type="scientific">Phenylobacterium ferrooxidans</name>
    <dbReference type="NCBI Taxonomy" id="2982689"/>
    <lineage>
        <taxon>Bacteria</taxon>
        <taxon>Pseudomonadati</taxon>
        <taxon>Pseudomonadota</taxon>
        <taxon>Alphaproteobacteria</taxon>
        <taxon>Caulobacterales</taxon>
        <taxon>Caulobacteraceae</taxon>
        <taxon>Phenylobacterium</taxon>
    </lineage>
</organism>
<protein>
    <recommendedName>
        <fullName evidence="1">Inorganic pyrophosphatase domain-containing protein</fullName>
    </recommendedName>
</protein>
<dbReference type="InterPro" id="IPR041595">
    <property type="entry name" value="Inorganic_Pase"/>
</dbReference>
<name>A0ABW6CN85_9CAUL</name>
<gene>
    <name evidence="2" type="ORF">OCL97_04350</name>
</gene>
<dbReference type="Proteomes" id="UP001598130">
    <property type="component" value="Unassembled WGS sequence"/>
</dbReference>
<feature type="domain" description="Inorganic pyrophosphatase" evidence="1">
    <location>
        <begin position="17"/>
        <end position="150"/>
    </location>
</feature>
<proteinExistence type="predicted"/>
<sequence length="177" mass="19833">MKKIPFLLFPGPGEPTQAQKEAGNYRKRQVTWRGLTLSIENEAGTYRRGTARDGTQWATLLPFAYGYVRNSMGVDGDQVDTYLGPYLEHATKVFVVHQRTYGDWKEYDEDKCMVGFDCLDSARDAFLACYDDPRFLGPITEMPVEEFVSKVLATKRAPAMIKAARAVVLLLVGKPAA</sequence>
<evidence type="ECO:0000313" key="3">
    <source>
        <dbReference type="Proteomes" id="UP001598130"/>
    </source>
</evidence>